<dbReference type="SUPFAM" id="SSF53300">
    <property type="entry name" value="vWA-like"/>
    <property type="match status" value="1"/>
</dbReference>
<evidence type="ECO:0000259" key="2">
    <source>
        <dbReference type="SMART" id="SM00327"/>
    </source>
</evidence>
<dbReference type="PANTHER" id="PTHR39338:SF6">
    <property type="entry name" value="BLL5662 PROTEIN"/>
    <property type="match status" value="1"/>
</dbReference>
<dbReference type="SMART" id="SM00327">
    <property type="entry name" value="VWA"/>
    <property type="match status" value="1"/>
</dbReference>
<dbReference type="InterPro" id="IPR008912">
    <property type="entry name" value="Uncharacterised_CoxE"/>
</dbReference>
<dbReference type="Pfam" id="PF05762">
    <property type="entry name" value="VWA_CoxE"/>
    <property type="match status" value="1"/>
</dbReference>
<feature type="compositionally biased region" description="Basic and acidic residues" evidence="1">
    <location>
        <begin position="113"/>
        <end position="141"/>
    </location>
</feature>
<dbReference type="OrthoDB" id="9790469at2"/>
<dbReference type="PIRSF" id="PIRSF010256">
    <property type="entry name" value="CoxE_vWa"/>
    <property type="match status" value="1"/>
</dbReference>
<dbReference type="Gene3D" id="3.40.50.410">
    <property type="entry name" value="von Willebrand factor, type A domain"/>
    <property type="match status" value="1"/>
</dbReference>
<protein>
    <submittedName>
        <fullName evidence="3">VWA domain-containing protein</fullName>
    </submittedName>
</protein>
<evidence type="ECO:0000313" key="4">
    <source>
        <dbReference type="Proteomes" id="UP000281128"/>
    </source>
</evidence>
<keyword evidence="4" id="KW-1185">Reference proteome</keyword>
<accession>A0A3A8AWL8</accession>
<organism evidence="3 4">
    <name type="scientific">Roseovarius spongiae</name>
    <dbReference type="NCBI Taxonomy" id="2320272"/>
    <lineage>
        <taxon>Bacteria</taxon>
        <taxon>Pseudomonadati</taxon>
        <taxon>Pseudomonadota</taxon>
        <taxon>Alphaproteobacteria</taxon>
        <taxon>Rhodobacterales</taxon>
        <taxon>Roseobacteraceae</taxon>
        <taxon>Roseovarius</taxon>
    </lineage>
</organism>
<comment type="caution">
    <text evidence="3">The sequence shown here is derived from an EMBL/GenBank/DDBJ whole genome shotgun (WGS) entry which is preliminary data.</text>
</comment>
<dbReference type="Proteomes" id="UP000281128">
    <property type="component" value="Unassembled WGS sequence"/>
</dbReference>
<evidence type="ECO:0000256" key="1">
    <source>
        <dbReference type="SAM" id="MobiDB-lite"/>
    </source>
</evidence>
<dbReference type="AlphaFoldDB" id="A0A3A8AWL8"/>
<dbReference type="InterPro" id="IPR011195">
    <property type="entry name" value="UCP010256"/>
</dbReference>
<dbReference type="PANTHER" id="PTHR39338">
    <property type="entry name" value="BLL5662 PROTEIN-RELATED"/>
    <property type="match status" value="1"/>
</dbReference>
<dbReference type="CDD" id="cd00198">
    <property type="entry name" value="vWFA"/>
    <property type="match status" value="1"/>
</dbReference>
<evidence type="ECO:0000313" key="3">
    <source>
        <dbReference type="EMBL" id="RKF16763.1"/>
    </source>
</evidence>
<dbReference type="InterPro" id="IPR036465">
    <property type="entry name" value="vWFA_dom_sf"/>
</dbReference>
<dbReference type="EMBL" id="RAPE01000001">
    <property type="protein sequence ID" value="RKF16763.1"/>
    <property type="molecule type" value="Genomic_DNA"/>
</dbReference>
<feature type="region of interest" description="Disordered" evidence="1">
    <location>
        <begin position="109"/>
        <end position="142"/>
    </location>
</feature>
<reference evidence="3 4" key="1">
    <citation type="submission" date="2018-09" db="EMBL/GenBank/DDBJ databases">
        <title>Roseovarius spongiae sp. nov., isolated from a marine sponge.</title>
        <authorList>
            <person name="Zhuang L."/>
            <person name="Luo L."/>
        </authorList>
    </citation>
    <scope>NUCLEOTIDE SEQUENCE [LARGE SCALE GENOMIC DNA]</scope>
    <source>
        <strain evidence="3 4">HN-E21</strain>
    </source>
</reference>
<gene>
    <name evidence="3" type="ORF">D6850_04285</name>
</gene>
<name>A0A3A8AWL8_9RHOB</name>
<feature type="domain" description="VWFA" evidence="2">
    <location>
        <begin position="230"/>
        <end position="395"/>
    </location>
</feature>
<sequence>MRARTLPARPEPGLPGGGRLAENVVHFARALRKAGVNVAAAQVHDAVRALRCAGFTERRDFYHALRATLITRPEHLEIYRQVFHLFWRDPDYIERMMKMMLPLVQAMGAEEDQPPRPAERRAAESLGDAPERPPRAPPPEREEIEFDATLTWSAEERLRRMDFEQMSAAELRAADAAIRRLRLPAAPIPARRFAPSATGRAPDTRAILRRAMRRGGEVDHLSLKTPRTRPPDLVALCDISGSMSVYSRMMMQFLHGLIWAPGAGRGRGWGQVHGFTFGTQLTNVSRALRLRDPDAALAALGQEAPDWQGGTRIGPALGRFNRDWSRRVLGQGAMVLLITDGLERGDPAQLDAEAARLARSCRRLVWLNPLLRWDGFAPAAAGIRALLPHVDSFHACHSLDSLADLADALSGPGEKARMMRDL</sequence>
<dbReference type="InterPro" id="IPR002035">
    <property type="entry name" value="VWF_A"/>
</dbReference>
<proteinExistence type="predicted"/>